<dbReference type="GO" id="GO:0008835">
    <property type="term" value="F:diaminohydroxyphosphoribosylaminopyrimidine deaminase activity"/>
    <property type="evidence" value="ECO:0007669"/>
    <property type="project" value="InterPro"/>
</dbReference>
<keyword evidence="7" id="KW-0560">Oxidoreductase</keyword>
<evidence type="ECO:0000259" key="9">
    <source>
        <dbReference type="PROSITE" id="PS51747"/>
    </source>
</evidence>
<accession>A0A0F8XR27</accession>
<reference evidence="10" key="1">
    <citation type="journal article" date="2015" name="Nature">
        <title>Complex archaea that bridge the gap between prokaryotes and eukaryotes.</title>
        <authorList>
            <person name="Spang A."/>
            <person name="Saw J.H."/>
            <person name="Jorgensen S.L."/>
            <person name="Zaremba-Niedzwiedzka K."/>
            <person name="Martijn J."/>
            <person name="Lind A.E."/>
            <person name="van Eijk R."/>
            <person name="Schleper C."/>
            <person name="Guy L."/>
            <person name="Ettema T.J."/>
        </authorList>
    </citation>
    <scope>NUCLEOTIDE SEQUENCE</scope>
</reference>
<keyword evidence="5" id="KW-0862">Zinc</keyword>
<dbReference type="InterPro" id="IPR050765">
    <property type="entry name" value="Riboflavin_Biosynth_HTPR"/>
</dbReference>
<evidence type="ECO:0000256" key="3">
    <source>
        <dbReference type="ARBA" id="ARBA00022619"/>
    </source>
</evidence>
<name>A0A0F8XR27_9ZZZZ</name>
<dbReference type="NCBIfam" id="TIGR00326">
    <property type="entry name" value="eubact_ribD"/>
    <property type="match status" value="1"/>
</dbReference>
<dbReference type="AlphaFoldDB" id="A0A0F8XR27"/>
<dbReference type="GO" id="GO:0008270">
    <property type="term" value="F:zinc ion binding"/>
    <property type="evidence" value="ECO:0007669"/>
    <property type="project" value="InterPro"/>
</dbReference>
<dbReference type="InterPro" id="IPR002734">
    <property type="entry name" value="RibDG_C"/>
</dbReference>
<evidence type="ECO:0000256" key="4">
    <source>
        <dbReference type="ARBA" id="ARBA00022723"/>
    </source>
</evidence>
<gene>
    <name evidence="10" type="ORF">LCGC14_2914360</name>
</gene>
<protein>
    <recommendedName>
        <fullName evidence="9">CMP/dCMP-type deaminase domain-containing protein</fullName>
    </recommendedName>
</protein>
<dbReference type="InterPro" id="IPR011549">
    <property type="entry name" value="RibD_C"/>
</dbReference>
<dbReference type="SUPFAM" id="SSF53927">
    <property type="entry name" value="Cytidine deaminase-like"/>
    <property type="match status" value="1"/>
</dbReference>
<evidence type="ECO:0000256" key="6">
    <source>
        <dbReference type="ARBA" id="ARBA00022857"/>
    </source>
</evidence>
<evidence type="ECO:0000256" key="8">
    <source>
        <dbReference type="ARBA" id="ARBA00023268"/>
    </source>
</evidence>
<dbReference type="PROSITE" id="PS00903">
    <property type="entry name" value="CYT_DCMP_DEAMINASES_1"/>
    <property type="match status" value="1"/>
</dbReference>
<proteinExistence type="predicted"/>
<dbReference type="CDD" id="cd01284">
    <property type="entry name" value="Riboflavin_deaminase-reductase"/>
    <property type="match status" value="1"/>
</dbReference>
<comment type="pathway">
    <text evidence="1">Cofactor biosynthesis; riboflavin biosynthesis; 5-amino-6-(D-ribitylamino)uracil from GTP: step 2/4.</text>
</comment>
<dbReference type="UniPathway" id="UPA00275">
    <property type="reaction ID" value="UER00401"/>
</dbReference>
<keyword evidence="8" id="KW-0511">Multifunctional enzyme</keyword>
<evidence type="ECO:0000256" key="5">
    <source>
        <dbReference type="ARBA" id="ARBA00022833"/>
    </source>
</evidence>
<dbReference type="NCBIfam" id="TIGR00227">
    <property type="entry name" value="ribD_Cterm"/>
    <property type="match status" value="1"/>
</dbReference>
<dbReference type="InterPro" id="IPR002125">
    <property type="entry name" value="CMP_dCMP_dom"/>
</dbReference>
<keyword evidence="4" id="KW-0479">Metal-binding</keyword>
<sequence length="378" mass="39569">AMPALSGAEGTSDFMERALELARRALGATSPNPSVGAVIVKGDQIVGEGFTQPPPGDHAEIVALRRAGEGARGAVLYVTLEPCPHFGRTPPCADAIIEAGIAEVHYAMADPDPQVDGGGRRKLEAAAIAVHAGEGEAEARRINEAHIKHRTKGIPFVIAKYAASLDGRIAAASGDSRWISGSEAREWAHQLRTKVDSILVGSSTVVVDDPLLTARPGGRDAQRQPLRVVVDGRGRMPPMARVLTGPARTLIATLDSAPEPWRASLRAAGAEVVTFPADGGRVDLRALLGELAQRDVLSLLVEGGGVILGSFFDAGLVDKVQAVIAPIIIGAEDAPAAVAGRGAYRMADALRLRDITVDRLGEDLLVTGYPQYPAEAKE</sequence>
<organism evidence="10">
    <name type="scientific">marine sediment metagenome</name>
    <dbReference type="NCBI Taxonomy" id="412755"/>
    <lineage>
        <taxon>unclassified sequences</taxon>
        <taxon>metagenomes</taxon>
        <taxon>ecological metagenomes</taxon>
    </lineage>
</organism>
<feature type="domain" description="CMP/dCMP-type deaminase" evidence="9">
    <location>
        <begin position="9"/>
        <end position="131"/>
    </location>
</feature>
<dbReference type="Pfam" id="PF00383">
    <property type="entry name" value="dCMP_cyt_deam_1"/>
    <property type="match status" value="1"/>
</dbReference>
<dbReference type="EMBL" id="LAZR01057757">
    <property type="protein sequence ID" value="KKK71393.1"/>
    <property type="molecule type" value="Genomic_DNA"/>
</dbReference>
<dbReference type="PIRSF" id="PIRSF006769">
    <property type="entry name" value="RibD"/>
    <property type="match status" value="1"/>
</dbReference>
<dbReference type="InterPro" id="IPR016193">
    <property type="entry name" value="Cytidine_deaminase-like"/>
</dbReference>
<feature type="non-terminal residue" evidence="10">
    <location>
        <position position="1"/>
    </location>
</feature>
<dbReference type="InterPro" id="IPR004794">
    <property type="entry name" value="Eubact_RibD"/>
</dbReference>
<dbReference type="PROSITE" id="PS51747">
    <property type="entry name" value="CYT_DCMP_DEAMINASES_2"/>
    <property type="match status" value="1"/>
</dbReference>
<keyword evidence="3" id="KW-0686">Riboflavin biosynthesis</keyword>
<dbReference type="GO" id="GO:0009231">
    <property type="term" value="P:riboflavin biosynthetic process"/>
    <property type="evidence" value="ECO:0007669"/>
    <property type="project" value="UniProtKB-UniPathway"/>
</dbReference>
<evidence type="ECO:0000256" key="1">
    <source>
        <dbReference type="ARBA" id="ARBA00004882"/>
    </source>
</evidence>
<evidence type="ECO:0000256" key="2">
    <source>
        <dbReference type="ARBA" id="ARBA00004910"/>
    </source>
</evidence>
<dbReference type="SUPFAM" id="SSF53597">
    <property type="entry name" value="Dihydrofolate reductase-like"/>
    <property type="match status" value="1"/>
</dbReference>
<dbReference type="InterPro" id="IPR024072">
    <property type="entry name" value="DHFR-like_dom_sf"/>
</dbReference>
<dbReference type="Gene3D" id="3.40.430.10">
    <property type="entry name" value="Dihydrofolate Reductase, subunit A"/>
    <property type="match status" value="1"/>
</dbReference>
<dbReference type="Gene3D" id="3.40.140.10">
    <property type="entry name" value="Cytidine Deaminase, domain 2"/>
    <property type="match status" value="1"/>
</dbReference>
<comment type="pathway">
    <text evidence="2">Cofactor biosynthesis; riboflavin biosynthesis; 5-amino-6-(D-ribitylamino)uracil from GTP: step 3/4.</text>
</comment>
<keyword evidence="6" id="KW-0521">NADP</keyword>
<dbReference type="PANTHER" id="PTHR38011">
    <property type="entry name" value="DIHYDROFOLATE REDUCTASE FAMILY PROTEIN (AFU_ORTHOLOGUE AFUA_8G06820)"/>
    <property type="match status" value="1"/>
</dbReference>
<comment type="caution">
    <text evidence="10">The sequence shown here is derived from an EMBL/GenBank/DDBJ whole genome shotgun (WGS) entry which is preliminary data.</text>
</comment>
<dbReference type="GO" id="GO:0008703">
    <property type="term" value="F:5-amino-6-(5-phosphoribosylamino)uracil reductase activity"/>
    <property type="evidence" value="ECO:0007669"/>
    <property type="project" value="InterPro"/>
</dbReference>
<evidence type="ECO:0000313" key="10">
    <source>
        <dbReference type="EMBL" id="KKK71393.1"/>
    </source>
</evidence>
<dbReference type="GO" id="GO:0050661">
    <property type="term" value="F:NADP binding"/>
    <property type="evidence" value="ECO:0007669"/>
    <property type="project" value="InterPro"/>
</dbReference>
<dbReference type="Pfam" id="PF01872">
    <property type="entry name" value="RibD_C"/>
    <property type="match status" value="1"/>
</dbReference>
<dbReference type="InterPro" id="IPR016192">
    <property type="entry name" value="APOBEC/CMP_deaminase_Zn-bd"/>
</dbReference>
<dbReference type="PANTHER" id="PTHR38011:SF7">
    <property type="entry name" value="2,5-DIAMINO-6-RIBOSYLAMINO-4(3H)-PYRIMIDINONE 5'-PHOSPHATE REDUCTASE"/>
    <property type="match status" value="1"/>
</dbReference>
<evidence type="ECO:0000256" key="7">
    <source>
        <dbReference type="ARBA" id="ARBA00023002"/>
    </source>
</evidence>